<dbReference type="Pfam" id="PF02371">
    <property type="entry name" value="Transposase_20"/>
    <property type="match status" value="1"/>
</dbReference>
<keyword evidence="4" id="KW-1185">Reference proteome</keyword>
<dbReference type="Proteomes" id="UP000286976">
    <property type="component" value="Unassembled WGS sequence"/>
</dbReference>
<sequence>MSVFVGIDIAAKSVDVVARSNNKSSVVKSYEQTPQGHKKLADSLLKLQPTCVVMEATGIYYLNLAIVLHDAGINLSVINPKSFNHFAKLTLTNSKTDDIDAALLAEYAQRMTPKMWKPPSKGRLQLRDISRQINRLTHDCTKSKNRLHALLAYKDTNIIIIEDEREGIEQLTKRIKRLHQLAIDVINADEFLKQKMENLTTAKGIGPVSAVTILGELMVLPDTLKPNQVSRFAGLDVRLNQSGTSLNKPGRLSKAGNAYLRSALFMPALSALQHDPNVKAFHDALVARGKKKIQAVCAVMRKYLTGIWACLQSNTHFDSSKLFSEIHKQACV</sequence>
<dbReference type="NCBIfam" id="NF033542">
    <property type="entry name" value="transpos_IS110"/>
    <property type="match status" value="1"/>
</dbReference>
<gene>
    <name evidence="3" type="ORF">CWE15_11745</name>
</gene>
<dbReference type="OrthoDB" id="9795150at2"/>
<dbReference type="Pfam" id="PF01548">
    <property type="entry name" value="DEDD_Tnp_IS110"/>
    <property type="match status" value="1"/>
</dbReference>
<dbReference type="PANTHER" id="PTHR33055:SF3">
    <property type="entry name" value="PUTATIVE TRANSPOSASE FOR IS117-RELATED"/>
    <property type="match status" value="1"/>
</dbReference>
<evidence type="ECO:0000259" key="2">
    <source>
        <dbReference type="Pfam" id="PF02371"/>
    </source>
</evidence>
<reference evidence="3 4" key="1">
    <citation type="journal article" date="2011" name="Front. Microbiol.">
        <title>Genomic signatures of strain selection and enhancement in Bacillus atrophaeus var. globigii, a historical biowarfare simulant.</title>
        <authorList>
            <person name="Gibbons H.S."/>
            <person name="Broomall S.M."/>
            <person name="McNew L.A."/>
            <person name="Daligault H."/>
            <person name="Chapman C."/>
            <person name="Bruce D."/>
            <person name="Karavis M."/>
            <person name="Krepps M."/>
            <person name="McGregor P.A."/>
            <person name="Hong C."/>
            <person name="Park K.H."/>
            <person name="Akmal A."/>
            <person name="Feldman A."/>
            <person name="Lin J.S."/>
            <person name="Chang W.E."/>
            <person name="Higgs B.W."/>
            <person name="Demirev P."/>
            <person name="Lindquist J."/>
            <person name="Liem A."/>
            <person name="Fochler E."/>
            <person name="Read T.D."/>
            <person name="Tapia R."/>
            <person name="Johnson S."/>
            <person name="Bishop-Lilly K.A."/>
            <person name="Detter C."/>
            <person name="Han C."/>
            <person name="Sozhamannan S."/>
            <person name="Rosenzweig C.N."/>
            <person name="Skowronski E.W."/>
        </authorList>
    </citation>
    <scope>NUCLEOTIDE SEQUENCE [LARGE SCALE GENOMIC DNA]</scope>
    <source>
        <strain evidence="3 4">AIT1</strain>
    </source>
</reference>
<comment type="caution">
    <text evidence="3">The sequence shown here is derived from an EMBL/GenBank/DDBJ whole genome shotgun (WGS) entry which is preliminary data.</text>
</comment>
<organism evidence="3 4">
    <name type="scientific">Aliidiomarina taiwanensis</name>
    <dbReference type="NCBI Taxonomy" id="946228"/>
    <lineage>
        <taxon>Bacteria</taxon>
        <taxon>Pseudomonadati</taxon>
        <taxon>Pseudomonadota</taxon>
        <taxon>Gammaproteobacteria</taxon>
        <taxon>Alteromonadales</taxon>
        <taxon>Idiomarinaceae</taxon>
        <taxon>Aliidiomarina</taxon>
    </lineage>
</organism>
<proteinExistence type="predicted"/>
<dbReference type="PANTHER" id="PTHR33055">
    <property type="entry name" value="TRANSPOSASE FOR INSERTION SEQUENCE ELEMENT IS1111A"/>
    <property type="match status" value="1"/>
</dbReference>
<dbReference type="AlphaFoldDB" id="A0A432WTJ0"/>
<protein>
    <submittedName>
        <fullName evidence="3">IS110 family transposase</fullName>
    </submittedName>
</protein>
<accession>A0A432WTJ0</accession>
<dbReference type="InterPro" id="IPR003346">
    <property type="entry name" value="Transposase_20"/>
</dbReference>
<evidence type="ECO:0000259" key="1">
    <source>
        <dbReference type="Pfam" id="PF01548"/>
    </source>
</evidence>
<evidence type="ECO:0000313" key="4">
    <source>
        <dbReference type="Proteomes" id="UP000286976"/>
    </source>
</evidence>
<evidence type="ECO:0000313" key="3">
    <source>
        <dbReference type="EMBL" id="RUO37074.1"/>
    </source>
</evidence>
<dbReference type="InterPro" id="IPR002525">
    <property type="entry name" value="Transp_IS110-like_N"/>
</dbReference>
<name>A0A432WTJ0_9GAMM</name>
<dbReference type="GO" id="GO:0006313">
    <property type="term" value="P:DNA transposition"/>
    <property type="evidence" value="ECO:0007669"/>
    <property type="project" value="InterPro"/>
</dbReference>
<dbReference type="GO" id="GO:0003677">
    <property type="term" value="F:DNA binding"/>
    <property type="evidence" value="ECO:0007669"/>
    <property type="project" value="InterPro"/>
</dbReference>
<dbReference type="GO" id="GO:0004803">
    <property type="term" value="F:transposase activity"/>
    <property type="evidence" value="ECO:0007669"/>
    <property type="project" value="InterPro"/>
</dbReference>
<dbReference type="InterPro" id="IPR047650">
    <property type="entry name" value="Transpos_IS110"/>
</dbReference>
<dbReference type="RefSeq" id="WP_126758267.1">
    <property type="nucleotide sequence ID" value="NZ_PIPQ01000016.1"/>
</dbReference>
<dbReference type="EMBL" id="PIPQ01000016">
    <property type="protein sequence ID" value="RUO37074.1"/>
    <property type="molecule type" value="Genomic_DNA"/>
</dbReference>
<feature type="domain" description="Transposase IS116/IS110/IS902 C-terminal" evidence="2">
    <location>
        <begin position="197"/>
        <end position="282"/>
    </location>
</feature>
<feature type="domain" description="Transposase IS110-like N-terminal" evidence="1">
    <location>
        <begin position="5"/>
        <end position="151"/>
    </location>
</feature>